<keyword evidence="1" id="KW-0812">Transmembrane</keyword>
<keyword evidence="1" id="KW-1133">Transmembrane helix</keyword>
<gene>
    <name evidence="2" type="ORF">I0C86_04300</name>
</gene>
<keyword evidence="3" id="KW-1185">Reference proteome</keyword>
<evidence type="ECO:0000256" key="1">
    <source>
        <dbReference type="SAM" id="Phobius"/>
    </source>
</evidence>
<feature type="transmembrane region" description="Helical" evidence="1">
    <location>
        <begin position="12"/>
        <end position="36"/>
    </location>
</feature>
<sequence length="158" mass="16574">MTDDGHRKRRISPAVTIAAVSAVILVAVVAVIVAIARSRPVPPHPLPSPRPPSPAAAPIVRAATDRGTSVRLTAAIVPEQGWIRLRSTVVGAQPGREYRIVALTTDGTRVPAAAWIGSDANMLEGVTVDGTIAVPLSEIASVVVFDADDRRYVSVSFN</sequence>
<name>A0ABS0GPU8_9ACTN</name>
<keyword evidence="1" id="KW-0472">Membrane</keyword>
<dbReference type="Proteomes" id="UP000638560">
    <property type="component" value="Unassembled WGS sequence"/>
</dbReference>
<organism evidence="2 3">
    <name type="scientific">Plantactinospora alkalitolerans</name>
    <dbReference type="NCBI Taxonomy" id="2789879"/>
    <lineage>
        <taxon>Bacteria</taxon>
        <taxon>Bacillati</taxon>
        <taxon>Actinomycetota</taxon>
        <taxon>Actinomycetes</taxon>
        <taxon>Micromonosporales</taxon>
        <taxon>Micromonosporaceae</taxon>
        <taxon>Plantactinospora</taxon>
    </lineage>
</organism>
<dbReference type="RefSeq" id="WP_196199877.1">
    <property type="nucleotide sequence ID" value="NZ_JADPUN010000063.1"/>
</dbReference>
<protein>
    <recommendedName>
        <fullName evidence="4">DUF4115 domain-containing protein</fullName>
    </recommendedName>
</protein>
<proteinExistence type="predicted"/>
<dbReference type="EMBL" id="JADPUN010000063">
    <property type="protein sequence ID" value="MBF9128218.1"/>
    <property type="molecule type" value="Genomic_DNA"/>
</dbReference>
<reference evidence="2 3" key="1">
    <citation type="submission" date="2020-11" db="EMBL/GenBank/DDBJ databases">
        <title>A novel isolate from a Black sea contaminated sediment with potential to produce alkanes: Plantactinospora alkalitolerans sp. nov.</title>
        <authorList>
            <person name="Carro L."/>
            <person name="Veyisoglu A."/>
            <person name="Guven K."/>
            <person name="Schumann P."/>
            <person name="Klenk H.-P."/>
            <person name="Sahin N."/>
        </authorList>
    </citation>
    <scope>NUCLEOTIDE SEQUENCE [LARGE SCALE GENOMIC DNA]</scope>
    <source>
        <strain evidence="2 3">S1510</strain>
    </source>
</reference>
<evidence type="ECO:0000313" key="2">
    <source>
        <dbReference type="EMBL" id="MBF9128218.1"/>
    </source>
</evidence>
<evidence type="ECO:0000313" key="3">
    <source>
        <dbReference type="Proteomes" id="UP000638560"/>
    </source>
</evidence>
<evidence type="ECO:0008006" key="4">
    <source>
        <dbReference type="Google" id="ProtNLM"/>
    </source>
</evidence>
<comment type="caution">
    <text evidence="2">The sequence shown here is derived from an EMBL/GenBank/DDBJ whole genome shotgun (WGS) entry which is preliminary data.</text>
</comment>
<accession>A0ABS0GPU8</accession>